<dbReference type="EMBL" id="PDUD01000048">
    <property type="protein sequence ID" value="PHN01878.1"/>
    <property type="molecule type" value="Genomic_DNA"/>
</dbReference>
<reference evidence="1 2" key="1">
    <citation type="submission" date="2017-10" db="EMBL/GenBank/DDBJ databases">
        <title>The draft genome sequence of Lewinella nigricans NBRC 102662.</title>
        <authorList>
            <person name="Wang K."/>
        </authorList>
    </citation>
    <scope>NUCLEOTIDE SEQUENCE [LARGE SCALE GENOMIC DNA]</scope>
    <source>
        <strain evidence="1 2">NBRC 102662</strain>
    </source>
</reference>
<dbReference type="RefSeq" id="WP_099154768.1">
    <property type="nucleotide sequence ID" value="NZ_PDUD01000048.1"/>
</dbReference>
<organism evidence="1 2">
    <name type="scientific">Flavilitoribacter nigricans (strain ATCC 23147 / DSM 23189 / NBRC 102662 / NCIMB 1420 / SS-2)</name>
    <name type="common">Lewinella nigricans</name>
    <dbReference type="NCBI Taxonomy" id="1122177"/>
    <lineage>
        <taxon>Bacteria</taxon>
        <taxon>Pseudomonadati</taxon>
        <taxon>Bacteroidota</taxon>
        <taxon>Saprospiria</taxon>
        <taxon>Saprospirales</taxon>
        <taxon>Lewinellaceae</taxon>
        <taxon>Flavilitoribacter</taxon>
    </lineage>
</organism>
<keyword evidence="2" id="KW-1185">Reference proteome</keyword>
<evidence type="ECO:0008006" key="3">
    <source>
        <dbReference type="Google" id="ProtNLM"/>
    </source>
</evidence>
<accession>A0A2D0N0H8</accession>
<evidence type="ECO:0000313" key="2">
    <source>
        <dbReference type="Proteomes" id="UP000223913"/>
    </source>
</evidence>
<dbReference type="Proteomes" id="UP000223913">
    <property type="component" value="Unassembled WGS sequence"/>
</dbReference>
<sequence>MNNSNTYRIIAFSLAILMFSTSVGFAIDMHYCGDHLKSVNFFGKAKDCLELANPKAEKKCSHPHHQEEKTQNKAHSLDKKDCCNNKVIQFQADQDQELQIVDYSISQPLQQFVVALVFTFFNPSPIERKKPSFALYKPPLLLRDIPVLVQSFRL</sequence>
<gene>
    <name evidence="1" type="ORF">CRP01_35165</name>
</gene>
<protein>
    <recommendedName>
        <fullName evidence="3">Secreted protein</fullName>
    </recommendedName>
</protein>
<dbReference type="NCBIfam" id="NF047658">
    <property type="entry name" value="HYC_CC_PP"/>
    <property type="match status" value="1"/>
</dbReference>
<dbReference type="InterPro" id="IPR058512">
    <property type="entry name" value="DUF8199"/>
</dbReference>
<evidence type="ECO:0000313" key="1">
    <source>
        <dbReference type="EMBL" id="PHN01878.1"/>
    </source>
</evidence>
<dbReference type="OrthoDB" id="1493875at2"/>
<name>A0A2D0N0H8_FLAN2</name>
<proteinExistence type="predicted"/>
<dbReference type="AlphaFoldDB" id="A0A2D0N0H8"/>
<dbReference type="InterPro" id="IPR058060">
    <property type="entry name" value="HYC_CC_PP"/>
</dbReference>
<dbReference type="Pfam" id="PF26622">
    <property type="entry name" value="DUF8199"/>
    <property type="match status" value="1"/>
</dbReference>
<comment type="caution">
    <text evidence="1">The sequence shown here is derived from an EMBL/GenBank/DDBJ whole genome shotgun (WGS) entry which is preliminary data.</text>
</comment>